<protein>
    <submittedName>
        <fullName evidence="2">Uncharacterized protein</fullName>
    </submittedName>
</protein>
<proteinExistence type="predicted"/>
<reference evidence="2" key="1">
    <citation type="submission" date="2019-08" db="EMBL/GenBank/DDBJ databases">
        <authorList>
            <person name="Kucharzyk K."/>
            <person name="Murdoch R.W."/>
            <person name="Higgins S."/>
            <person name="Loffler F."/>
        </authorList>
    </citation>
    <scope>NUCLEOTIDE SEQUENCE</scope>
</reference>
<comment type="caution">
    <text evidence="2">The sequence shown here is derived from an EMBL/GenBank/DDBJ whole genome shotgun (WGS) entry which is preliminary data.</text>
</comment>
<gene>
    <name evidence="2" type="ORF">SDC9_45730</name>
</gene>
<dbReference type="AlphaFoldDB" id="A0A644WAB7"/>
<sequence length="71" mass="8250">MRRSGGRGPFSRSDHGRRYVDFFLGITLFLFFLVFGRSIRNISFVGVRVFIPLTARCDNAPDFFKNWVVSE</sequence>
<keyword evidence="1" id="KW-0812">Transmembrane</keyword>
<feature type="transmembrane region" description="Helical" evidence="1">
    <location>
        <begin position="20"/>
        <end position="39"/>
    </location>
</feature>
<accession>A0A644WAB7</accession>
<organism evidence="2">
    <name type="scientific">bioreactor metagenome</name>
    <dbReference type="NCBI Taxonomy" id="1076179"/>
    <lineage>
        <taxon>unclassified sequences</taxon>
        <taxon>metagenomes</taxon>
        <taxon>ecological metagenomes</taxon>
    </lineage>
</organism>
<keyword evidence="1" id="KW-1133">Transmembrane helix</keyword>
<keyword evidence="1" id="KW-0472">Membrane</keyword>
<evidence type="ECO:0000256" key="1">
    <source>
        <dbReference type="SAM" id="Phobius"/>
    </source>
</evidence>
<evidence type="ECO:0000313" key="2">
    <source>
        <dbReference type="EMBL" id="MPL99512.1"/>
    </source>
</evidence>
<name>A0A644WAB7_9ZZZZ</name>
<dbReference type="EMBL" id="VSSQ01000670">
    <property type="protein sequence ID" value="MPL99512.1"/>
    <property type="molecule type" value="Genomic_DNA"/>
</dbReference>